<dbReference type="PANTHER" id="PTHR46696">
    <property type="entry name" value="P450, PUTATIVE (EUROFUNG)-RELATED"/>
    <property type="match status" value="1"/>
</dbReference>
<keyword evidence="5 7" id="KW-0408">Iron</keyword>
<dbReference type="GO" id="GO:0016705">
    <property type="term" value="F:oxidoreductase activity, acting on paired donors, with incorporation or reduction of molecular oxygen"/>
    <property type="evidence" value="ECO:0007669"/>
    <property type="project" value="InterPro"/>
</dbReference>
<dbReference type="Proteomes" id="UP000598297">
    <property type="component" value="Unassembled WGS sequence"/>
</dbReference>
<evidence type="ECO:0000256" key="3">
    <source>
        <dbReference type="ARBA" id="ARBA00022723"/>
    </source>
</evidence>
<dbReference type="Gene3D" id="1.10.630.10">
    <property type="entry name" value="Cytochrome P450"/>
    <property type="match status" value="1"/>
</dbReference>
<dbReference type="GO" id="GO:0004497">
    <property type="term" value="F:monooxygenase activity"/>
    <property type="evidence" value="ECO:0007669"/>
    <property type="project" value="UniProtKB-KW"/>
</dbReference>
<evidence type="ECO:0000256" key="2">
    <source>
        <dbReference type="ARBA" id="ARBA00022617"/>
    </source>
</evidence>
<evidence type="ECO:0000313" key="9">
    <source>
        <dbReference type="Proteomes" id="UP000598297"/>
    </source>
</evidence>
<comment type="similarity">
    <text evidence="1 7">Belongs to the cytochrome P450 family.</text>
</comment>
<keyword evidence="6 7" id="KW-0503">Monooxygenase</keyword>
<name>A0A964XJH3_9ACTN</name>
<evidence type="ECO:0000256" key="1">
    <source>
        <dbReference type="ARBA" id="ARBA00010617"/>
    </source>
</evidence>
<keyword evidence="3 7" id="KW-0479">Metal-binding</keyword>
<dbReference type="PROSITE" id="PS00086">
    <property type="entry name" value="CYTOCHROME_P450"/>
    <property type="match status" value="1"/>
</dbReference>
<dbReference type="Pfam" id="PF00067">
    <property type="entry name" value="p450"/>
    <property type="match status" value="2"/>
</dbReference>
<accession>A0A964XJH3</accession>
<organism evidence="8 9">
    <name type="scientific">Streptomyces boluensis</name>
    <dbReference type="NCBI Taxonomy" id="1775135"/>
    <lineage>
        <taxon>Bacteria</taxon>
        <taxon>Bacillati</taxon>
        <taxon>Actinomycetota</taxon>
        <taxon>Actinomycetes</taxon>
        <taxon>Kitasatosporales</taxon>
        <taxon>Streptomycetaceae</taxon>
        <taxon>Streptomyces</taxon>
    </lineage>
</organism>
<evidence type="ECO:0000256" key="4">
    <source>
        <dbReference type="ARBA" id="ARBA00023002"/>
    </source>
</evidence>
<keyword evidence="4 7" id="KW-0560">Oxidoreductase</keyword>
<dbReference type="EMBL" id="JAAAHS010000003">
    <property type="protein sequence ID" value="NBE50046.1"/>
    <property type="molecule type" value="Genomic_DNA"/>
</dbReference>
<dbReference type="PRINTS" id="PR00385">
    <property type="entry name" value="P450"/>
</dbReference>
<dbReference type="SUPFAM" id="SSF48264">
    <property type="entry name" value="Cytochrome P450"/>
    <property type="match status" value="1"/>
</dbReference>
<sequence>MDPPAAYGWLRENAPIRRVELADGLPGWLVTRYDDVRELLADPRVSSDATDPGYSLLGAPRMAGKDQSFLRTDPPYHTTFRRMLGKHFAMKRVHAMRPRIQELVDKTIDELLAREKRPVDLVEHLALPIPSTVLSWLLGVPAEDQAFFNKASEDLLARGNPDVADADERSTAARTEMVQYIAKLSDERLAMDDPGEDMLGDMAKAVKDGTISREAMINSGVTLLVAGHETTANMTALGTAILLQHPDQLAEMKAEPGLRAGAIEELLRFLTIVHLIVVRVAKEDIEVAGQVIPKGEAIIPLNFSANRDDAHYPDPDVFDIHRAPRDHLAFGFGVHQCMGQPLARLELDIIFETLFRRIPGLRLATEAESLPYKTYAPINGLTGLPVTW</sequence>
<keyword evidence="2 7" id="KW-0349">Heme</keyword>
<dbReference type="AlphaFoldDB" id="A0A964XJH3"/>
<dbReference type="InterPro" id="IPR001128">
    <property type="entry name" value="Cyt_P450"/>
</dbReference>
<dbReference type="GO" id="GO:0020037">
    <property type="term" value="F:heme binding"/>
    <property type="evidence" value="ECO:0007669"/>
    <property type="project" value="InterPro"/>
</dbReference>
<dbReference type="InterPro" id="IPR002397">
    <property type="entry name" value="Cyt_P450_B"/>
</dbReference>
<comment type="caution">
    <text evidence="8">The sequence shown here is derived from an EMBL/GenBank/DDBJ whole genome shotgun (WGS) entry which is preliminary data.</text>
</comment>
<dbReference type="OrthoDB" id="3664945at2"/>
<evidence type="ECO:0000256" key="7">
    <source>
        <dbReference type="RuleBase" id="RU000461"/>
    </source>
</evidence>
<evidence type="ECO:0000256" key="5">
    <source>
        <dbReference type="ARBA" id="ARBA00023004"/>
    </source>
</evidence>
<evidence type="ECO:0000256" key="6">
    <source>
        <dbReference type="ARBA" id="ARBA00023033"/>
    </source>
</evidence>
<keyword evidence="9" id="KW-1185">Reference proteome</keyword>
<evidence type="ECO:0000313" key="8">
    <source>
        <dbReference type="EMBL" id="NBE50046.1"/>
    </source>
</evidence>
<protein>
    <submittedName>
        <fullName evidence="8">Cytochrome P450</fullName>
    </submittedName>
</protein>
<dbReference type="PRINTS" id="PR00359">
    <property type="entry name" value="BP450"/>
</dbReference>
<dbReference type="GO" id="GO:0005506">
    <property type="term" value="F:iron ion binding"/>
    <property type="evidence" value="ECO:0007669"/>
    <property type="project" value="InterPro"/>
</dbReference>
<proteinExistence type="inferred from homology"/>
<dbReference type="FunFam" id="1.10.630.10:FF:000018">
    <property type="entry name" value="Cytochrome P450 monooxygenase"/>
    <property type="match status" value="1"/>
</dbReference>
<dbReference type="CDD" id="cd11030">
    <property type="entry name" value="CYP105-like"/>
    <property type="match status" value="1"/>
</dbReference>
<dbReference type="InterPro" id="IPR017972">
    <property type="entry name" value="Cyt_P450_CS"/>
</dbReference>
<dbReference type="PANTHER" id="PTHR46696:SF1">
    <property type="entry name" value="CYTOCHROME P450 YJIB-RELATED"/>
    <property type="match status" value="1"/>
</dbReference>
<gene>
    <name evidence="8" type="ORF">GUY60_01085</name>
</gene>
<reference evidence="8" key="1">
    <citation type="submission" date="2020-01" db="EMBL/GenBank/DDBJ databases">
        <title>Whole-genome analyses of novel actinobacteria.</title>
        <authorList>
            <person name="Sahin N."/>
        </authorList>
    </citation>
    <scope>NUCLEOTIDE SEQUENCE</scope>
    <source>
        <strain evidence="8">YC537</strain>
    </source>
</reference>
<dbReference type="InterPro" id="IPR036396">
    <property type="entry name" value="Cyt_P450_sf"/>
</dbReference>